<feature type="region of interest" description="Disordered" evidence="11">
    <location>
        <begin position="1"/>
        <end position="78"/>
    </location>
</feature>
<evidence type="ECO:0000256" key="11">
    <source>
        <dbReference type="SAM" id="MobiDB-lite"/>
    </source>
</evidence>
<keyword evidence="13" id="KW-1185">Reference proteome</keyword>
<evidence type="ECO:0000256" key="10">
    <source>
        <dbReference type="ARBA" id="ARBA00045970"/>
    </source>
</evidence>
<feature type="compositionally biased region" description="Basic and acidic residues" evidence="11">
    <location>
        <begin position="219"/>
        <end position="230"/>
    </location>
</feature>
<dbReference type="FunCoup" id="A0A672YAL2">
    <property type="interactions" value="112"/>
</dbReference>
<dbReference type="AlphaFoldDB" id="A0A672YAL2"/>
<evidence type="ECO:0000256" key="8">
    <source>
        <dbReference type="ARBA" id="ARBA00023242"/>
    </source>
</evidence>
<evidence type="ECO:0000256" key="2">
    <source>
        <dbReference type="ARBA" id="ARBA00004496"/>
    </source>
</evidence>
<keyword evidence="8" id="KW-0539">Nucleus</keyword>
<feature type="region of interest" description="Disordered" evidence="11">
    <location>
        <begin position="111"/>
        <end position="143"/>
    </location>
</feature>
<dbReference type="CTD" id="10078"/>
<reference evidence="12" key="3">
    <citation type="submission" date="2025-09" db="UniProtKB">
        <authorList>
            <consortium name="Ensembl"/>
        </authorList>
    </citation>
    <scope>IDENTIFICATION</scope>
</reference>
<feature type="compositionally biased region" description="Low complexity" evidence="11">
    <location>
        <begin position="55"/>
        <end position="65"/>
    </location>
</feature>
<dbReference type="RefSeq" id="XP_029977245.1">
    <property type="nucleotide sequence ID" value="XM_030121385.1"/>
</dbReference>
<keyword evidence="5" id="KW-0507">mRNA processing</keyword>
<evidence type="ECO:0000256" key="6">
    <source>
        <dbReference type="ARBA" id="ARBA00022728"/>
    </source>
</evidence>
<accession>A0A672YAL2</accession>
<dbReference type="PANTHER" id="PTHR13445">
    <property type="entry name" value="TUMOR SUPPRESSING SUBTRANSFERABLE CANDIDATE 4 TSSC4"/>
    <property type="match status" value="1"/>
</dbReference>
<name>A0A672YAL2_9TELE</name>
<organism evidence="12 13">
    <name type="scientific">Sphaeramia orbicularis</name>
    <name type="common">orbiculate cardinalfish</name>
    <dbReference type="NCBI Taxonomy" id="375764"/>
    <lineage>
        <taxon>Eukaryota</taxon>
        <taxon>Metazoa</taxon>
        <taxon>Chordata</taxon>
        <taxon>Craniata</taxon>
        <taxon>Vertebrata</taxon>
        <taxon>Euteleostomi</taxon>
        <taxon>Actinopterygii</taxon>
        <taxon>Neopterygii</taxon>
        <taxon>Teleostei</taxon>
        <taxon>Neoteleostei</taxon>
        <taxon>Acanthomorphata</taxon>
        <taxon>Gobiaria</taxon>
        <taxon>Kurtiformes</taxon>
        <taxon>Apogonoidei</taxon>
        <taxon>Apogonidae</taxon>
        <taxon>Apogoninae</taxon>
        <taxon>Sphaeramia</taxon>
    </lineage>
</organism>
<comment type="subcellular location">
    <subcellularLocation>
        <location evidence="2">Cytoplasm</location>
    </subcellularLocation>
    <subcellularLocation>
        <location evidence="1">Nucleus</location>
    </subcellularLocation>
</comment>
<evidence type="ECO:0000313" key="13">
    <source>
        <dbReference type="Proteomes" id="UP000472271"/>
    </source>
</evidence>
<sequence length="306" mass="33476">MCDEENGGDNGTMSKSDDIDDLSASDESEPEEQPSSAPFDPELDGDNDDDDDVRAVSVAAPASRPTALSSFSLKGGGSDFSNRSQSIFDCLDSVAKLASSSLGQDNVIDGVFARPLPPVHSRKTSQPPLSSPTPAKKRGVPDYLVHPDRWTHYSLEDVAETSDQGNSRVAHQFLAGLQQKKEDPEPDSQSSCSSQQKIIFSKPNRASKEQNPDELVSTRGKEKGMRLSHLEDEDDEEGGRAKEKPEETHIDSKVAKEGGFKKLVQKEKGLKEEDEEAGMKQEDNPSFVSFKKTNRKTYRKSSGQDN</sequence>
<dbReference type="Proteomes" id="UP000472271">
    <property type="component" value="Chromosome 3"/>
</dbReference>
<feature type="region of interest" description="Disordered" evidence="11">
    <location>
        <begin position="156"/>
        <end position="306"/>
    </location>
</feature>
<evidence type="ECO:0000256" key="5">
    <source>
        <dbReference type="ARBA" id="ARBA00022664"/>
    </source>
</evidence>
<dbReference type="OrthoDB" id="1906282at2759"/>
<protein>
    <recommendedName>
        <fullName evidence="9">U5 small nuclear ribonucleoprotein TSSC4</fullName>
    </recommendedName>
</protein>
<dbReference type="GO" id="GO:0006397">
    <property type="term" value="P:mRNA processing"/>
    <property type="evidence" value="ECO:0007669"/>
    <property type="project" value="UniProtKB-KW"/>
</dbReference>
<comment type="function">
    <text evidence="10">Protein associated with the U5 snRNP, during its maturation and its post-splicing recycling and which is required for spliceosomal tri-snRNP complex assembly in the nucleus. Has a molecular sequestering activity and transiently hinders SNRNP200 binding sites for constitutive splicing factors that intervene later during the assembly of the spliceosome and splicing. Together with its molecular sequestering activity, may also function as a molecular adapter and placeholder, coordinating the assembly of the U5 snRNP and its association with the U4/U6 di-snRNP.</text>
</comment>
<dbReference type="PANTHER" id="PTHR13445:SF3">
    <property type="entry name" value="U5 SMALL NUCLEAR RIBONUCLEOPROTEIN TSSC4"/>
    <property type="match status" value="1"/>
</dbReference>
<proteinExistence type="inferred from homology"/>
<dbReference type="GO" id="GO:0005737">
    <property type="term" value="C:cytoplasm"/>
    <property type="evidence" value="ECO:0007669"/>
    <property type="project" value="UniProtKB-SubCell"/>
</dbReference>
<dbReference type="Pfam" id="PF15264">
    <property type="entry name" value="TSSC4"/>
    <property type="match status" value="1"/>
</dbReference>
<dbReference type="GeneID" id="115409996"/>
<keyword evidence="7" id="KW-0508">mRNA splicing</keyword>
<feature type="compositionally biased region" description="Acidic residues" evidence="11">
    <location>
        <begin position="18"/>
        <end position="32"/>
    </location>
</feature>
<dbReference type="GO" id="GO:0005681">
    <property type="term" value="C:spliceosomal complex"/>
    <property type="evidence" value="ECO:0007669"/>
    <property type="project" value="UniProtKB-KW"/>
</dbReference>
<evidence type="ECO:0000256" key="9">
    <source>
        <dbReference type="ARBA" id="ARBA00035304"/>
    </source>
</evidence>
<feature type="compositionally biased region" description="Acidic residues" evidence="11">
    <location>
        <begin position="41"/>
        <end position="52"/>
    </location>
</feature>
<keyword evidence="4" id="KW-0963">Cytoplasm</keyword>
<dbReference type="Ensembl" id="ENSSORT00005001399.1">
    <property type="protein sequence ID" value="ENSSORP00005001359.1"/>
    <property type="gene ID" value="ENSSORG00005000803.1"/>
</dbReference>
<evidence type="ECO:0000256" key="3">
    <source>
        <dbReference type="ARBA" id="ARBA00010362"/>
    </source>
</evidence>
<gene>
    <name evidence="12" type="primary">tssc4</name>
</gene>
<dbReference type="InterPro" id="IPR029338">
    <property type="entry name" value="TSSC4"/>
</dbReference>
<reference evidence="12" key="1">
    <citation type="submission" date="2019-06" db="EMBL/GenBank/DDBJ databases">
        <authorList>
            <consortium name="Wellcome Sanger Institute Data Sharing"/>
        </authorList>
    </citation>
    <scope>NUCLEOTIDE SEQUENCE [LARGE SCALE GENOMIC DNA]</scope>
</reference>
<keyword evidence="6" id="KW-0747">Spliceosome</keyword>
<evidence type="ECO:0000313" key="12">
    <source>
        <dbReference type="Ensembl" id="ENSSORP00005001359.1"/>
    </source>
</evidence>
<evidence type="ECO:0000256" key="1">
    <source>
        <dbReference type="ARBA" id="ARBA00004123"/>
    </source>
</evidence>
<evidence type="ECO:0000256" key="4">
    <source>
        <dbReference type="ARBA" id="ARBA00022490"/>
    </source>
</evidence>
<dbReference type="InParanoid" id="A0A672YAL2"/>
<evidence type="ECO:0000256" key="7">
    <source>
        <dbReference type="ARBA" id="ARBA00023187"/>
    </source>
</evidence>
<dbReference type="GO" id="GO:0008380">
    <property type="term" value="P:RNA splicing"/>
    <property type="evidence" value="ECO:0007669"/>
    <property type="project" value="UniProtKB-KW"/>
</dbReference>
<reference evidence="12" key="2">
    <citation type="submission" date="2025-08" db="UniProtKB">
        <authorList>
            <consortium name="Ensembl"/>
        </authorList>
    </citation>
    <scope>IDENTIFICATION</scope>
</reference>
<comment type="similarity">
    <text evidence="3">Belongs to the TSSC4 family.</text>
</comment>
<feature type="compositionally biased region" description="Basic and acidic residues" evidence="11">
    <location>
        <begin position="238"/>
        <end position="283"/>
    </location>
</feature>